<feature type="transmembrane region" description="Helical" evidence="1">
    <location>
        <begin position="89"/>
        <end position="106"/>
    </location>
</feature>
<organism evidence="2 3">
    <name type="scientific">Sulfurisphaera ohwakuensis</name>
    <dbReference type="NCBI Taxonomy" id="69656"/>
    <lineage>
        <taxon>Archaea</taxon>
        <taxon>Thermoproteota</taxon>
        <taxon>Thermoprotei</taxon>
        <taxon>Sulfolobales</taxon>
        <taxon>Sulfolobaceae</taxon>
        <taxon>Sulfurisphaera</taxon>
    </lineage>
</organism>
<dbReference type="EMBL" id="CP045484">
    <property type="protein sequence ID" value="QGR16219.1"/>
    <property type="molecule type" value="Genomic_DNA"/>
</dbReference>
<name>A0A650CEL8_SULOH</name>
<dbReference type="OrthoDB" id="36717at2157"/>
<evidence type="ECO:0000313" key="2">
    <source>
        <dbReference type="EMBL" id="QGR16219.1"/>
    </source>
</evidence>
<feature type="transmembrane region" description="Helical" evidence="1">
    <location>
        <begin position="44"/>
        <end position="62"/>
    </location>
</feature>
<dbReference type="AlphaFoldDB" id="A0A650CEL8"/>
<keyword evidence="1" id="KW-0472">Membrane</keyword>
<gene>
    <name evidence="2" type="ORF">D1869_02670</name>
</gene>
<sequence length="208" mass="23691">MKKHFRSELVYIFMNYLALAKYSSLVILLVSVIVYVFGDPIIKLLSYQGPILGSGILGWYVLNSSSKDKYVEDDQGERIPVISIALRKYSIIAFVLSLAIIIPWLTPYMFRIEEENQILFAGSFTSMAIAGFLIGYFISSFKFIEKIIIYSLGFLADILYFFIVYDAANMFGFPETIIVNYILLLVFGLKFPEGILFGVYIIKKVKAI</sequence>
<dbReference type="KEGG" id="soh:D1869_02670"/>
<dbReference type="Proteomes" id="UP000427373">
    <property type="component" value="Chromosome"/>
</dbReference>
<feature type="transmembrane region" description="Helical" evidence="1">
    <location>
        <begin position="118"/>
        <end position="138"/>
    </location>
</feature>
<protein>
    <submittedName>
        <fullName evidence="2">Uncharacterized protein</fullName>
    </submittedName>
</protein>
<accession>A0A650CEL8</accession>
<evidence type="ECO:0000313" key="3">
    <source>
        <dbReference type="Proteomes" id="UP000427373"/>
    </source>
</evidence>
<evidence type="ECO:0000256" key="1">
    <source>
        <dbReference type="SAM" id="Phobius"/>
    </source>
</evidence>
<proteinExistence type="predicted"/>
<keyword evidence="1" id="KW-1133">Transmembrane helix</keyword>
<feature type="transmembrane region" description="Helical" evidence="1">
    <location>
        <begin position="12"/>
        <end position="38"/>
    </location>
</feature>
<feature type="transmembrane region" description="Helical" evidence="1">
    <location>
        <begin position="147"/>
        <end position="165"/>
    </location>
</feature>
<reference evidence="2 3" key="1">
    <citation type="submission" date="2019-10" db="EMBL/GenBank/DDBJ databases">
        <title>Genome Sequences from Six Type Strain Members of the Archaeal Family Sulfolobaceae: Acidianus ambivalens, Acidianus infernus, Metallosphaera prunae, Stygiolobus azoricus, Sulfolobus metallicus, and Sulfurisphaera ohwakuensis.</title>
        <authorList>
            <person name="Counts J.A."/>
            <person name="Kelly R.M."/>
        </authorList>
    </citation>
    <scope>NUCLEOTIDE SEQUENCE [LARGE SCALE GENOMIC DNA]</scope>
    <source>
        <strain evidence="2 3">TA-1</strain>
    </source>
</reference>
<keyword evidence="1" id="KW-0812">Transmembrane</keyword>
<keyword evidence="3" id="KW-1185">Reference proteome</keyword>
<feature type="transmembrane region" description="Helical" evidence="1">
    <location>
        <begin position="177"/>
        <end position="202"/>
    </location>
</feature>